<gene>
    <name evidence="1" type="ORF">AFUS01_LOCUS25924</name>
</gene>
<evidence type="ECO:0000313" key="2">
    <source>
        <dbReference type="Proteomes" id="UP000708208"/>
    </source>
</evidence>
<reference evidence="1" key="1">
    <citation type="submission" date="2021-06" db="EMBL/GenBank/DDBJ databases">
        <authorList>
            <person name="Hodson N. C."/>
            <person name="Mongue J. A."/>
            <person name="Jaron S. K."/>
        </authorList>
    </citation>
    <scope>NUCLEOTIDE SEQUENCE</scope>
</reference>
<protein>
    <submittedName>
        <fullName evidence="1">Uncharacterized protein</fullName>
    </submittedName>
</protein>
<dbReference type="Proteomes" id="UP000708208">
    <property type="component" value="Unassembled WGS sequence"/>
</dbReference>
<accession>A0A8J2KEI5</accession>
<comment type="caution">
    <text evidence="1">The sequence shown here is derived from an EMBL/GenBank/DDBJ whole genome shotgun (WGS) entry which is preliminary data.</text>
</comment>
<sequence length="127" mass="15225">MFVCKCLLNKNLQFGNPDFPEITGAMPMQLEQQLLDQLTQVVNTTCWCVGALLEYKTNFRPSYFSSMSSEFRHWGREYRSRFECIQTIRNFLQKFFLFAQSIMWENFSFQLLLIDDPLQRMRHLSDK</sequence>
<evidence type="ECO:0000313" key="1">
    <source>
        <dbReference type="EMBL" id="CAG7815228.1"/>
    </source>
</evidence>
<organism evidence="1 2">
    <name type="scientific">Allacma fusca</name>
    <dbReference type="NCBI Taxonomy" id="39272"/>
    <lineage>
        <taxon>Eukaryota</taxon>
        <taxon>Metazoa</taxon>
        <taxon>Ecdysozoa</taxon>
        <taxon>Arthropoda</taxon>
        <taxon>Hexapoda</taxon>
        <taxon>Collembola</taxon>
        <taxon>Symphypleona</taxon>
        <taxon>Sminthuridae</taxon>
        <taxon>Allacma</taxon>
    </lineage>
</organism>
<feature type="non-terminal residue" evidence="1">
    <location>
        <position position="1"/>
    </location>
</feature>
<proteinExistence type="predicted"/>
<keyword evidence="2" id="KW-1185">Reference proteome</keyword>
<name>A0A8J2KEI5_9HEXA</name>
<dbReference type="EMBL" id="CAJVCH010339477">
    <property type="protein sequence ID" value="CAG7815228.1"/>
    <property type="molecule type" value="Genomic_DNA"/>
</dbReference>
<dbReference type="AlphaFoldDB" id="A0A8J2KEI5"/>